<gene>
    <name evidence="10" type="ORF">APR40_01855</name>
    <name evidence="9" type="ORF">BHS39_01855</name>
</gene>
<dbReference type="PANTHER" id="PTHR22600:SF57">
    <property type="entry name" value="BETA-N-ACETYLHEXOSAMINIDASE"/>
    <property type="match status" value="1"/>
</dbReference>
<protein>
    <recommendedName>
        <fullName evidence="3">beta-N-acetylhexosaminidase</fullName>
        <ecNumber evidence="3">3.2.1.52</ecNumber>
    </recommendedName>
</protein>
<feature type="domain" description="Beta-hexosaminidase bacterial type N-terminal" evidence="8">
    <location>
        <begin position="31"/>
        <end position="160"/>
    </location>
</feature>
<evidence type="ECO:0000313" key="12">
    <source>
        <dbReference type="Proteomes" id="UP000232533"/>
    </source>
</evidence>
<reference evidence="10 12" key="1">
    <citation type="submission" date="2015-10" db="EMBL/GenBank/DDBJ databases">
        <title>Draft genome sequence of Salegentibacter salinarum KCTC 12975.</title>
        <authorList>
            <person name="Lin W."/>
            <person name="Zheng Q."/>
        </authorList>
    </citation>
    <scope>NUCLEOTIDE SEQUENCE [LARGE SCALE GENOMIC DNA]</scope>
    <source>
        <strain evidence="10 12">KCTC 12974</strain>
    </source>
</reference>
<dbReference type="Proteomes" id="UP000232533">
    <property type="component" value="Unassembled WGS sequence"/>
</dbReference>
<dbReference type="Pfam" id="PF02838">
    <property type="entry name" value="Glyco_hydro_20b"/>
    <property type="match status" value="1"/>
</dbReference>
<feature type="domain" description="Glycoside hydrolase family 20 catalytic" evidence="7">
    <location>
        <begin position="164"/>
        <end position="513"/>
    </location>
</feature>
<dbReference type="InterPro" id="IPR026876">
    <property type="entry name" value="Fn3_assoc_repeat"/>
</dbReference>
<dbReference type="GO" id="GO:0005975">
    <property type="term" value="P:carbohydrate metabolic process"/>
    <property type="evidence" value="ECO:0007669"/>
    <property type="project" value="InterPro"/>
</dbReference>
<dbReference type="InterPro" id="IPR017853">
    <property type="entry name" value="GH"/>
</dbReference>
<evidence type="ECO:0000256" key="1">
    <source>
        <dbReference type="ARBA" id="ARBA00001231"/>
    </source>
</evidence>
<comment type="catalytic activity">
    <reaction evidence="1">
        <text>Hydrolysis of terminal non-reducing N-acetyl-D-hexosamine residues in N-acetyl-beta-D-hexosaminides.</text>
        <dbReference type="EC" id="3.2.1.52"/>
    </reaction>
</comment>
<dbReference type="CDD" id="cd06563">
    <property type="entry name" value="GH20_chitobiase-like"/>
    <property type="match status" value="1"/>
</dbReference>
<dbReference type="InterPro" id="IPR015883">
    <property type="entry name" value="Glyco_hydro_20_cat"/>
</dbReference>
<dbReference type="SUPFAM" id="SSF51445">
    <property type="entry name" value="(Trans)glycosidases"/>
    <property type="match status" value="1"/>
</dbReference>
<dbReference type="PANTHER" id="PTHR22600">
    <property type="entry name" value="BETA-HEXOSAMINIDASE"/>
    <property type="match status" value="1"/>
</dbReference>
<dbReference type="EC" id="3.2.1.52" evidence="3"/>
<dbReference type="RefSeq" id="WP_070053796.1">
    <property type="nucleotide sequence ID" value="NZ_FVZF01000002.1"/>
</dbReference>
<dbReference type="OrthoDB" id="9763537at2"/>
<comment type="similarity">
    <text evidence="2">Belongs to the glycosyl hydrolase 20 family.</text>
</comment>
<evidence type="ECO:0000259" key="8">
    <source>
        <dbReference type="Pfam" id="PF02838"/>
    </source>
</evidence>
<evidence type="ECO:0000313" key="9">
    <source>
        <dbReference type="EMBL" id="OEY72953.1"/>
    </source>
</evidence>
<evidence type="ECO:0000256" key="5">
    <source>
        <dbReference type="ARBA" id="ARBA00023295"/>
    </source>
</evidence>
<sequence>MKYLYYLLCFPVLVVSACSGNKEKTFSENELNLIPMPKELKLNEGSFNFTKETSFVVKETQQKEIAQLLNSKFSAAAGWELKILEEKPQTNFIQFKENKDLNEEAYKLLVEEEKIIIEAAASAGFIYAIETLRQLLPLEIESKEEISDVNWQIPQIEISDEPRFEWRGLMLDVSRHFFEKEYIFKTIDRLAFLKMNTLHLHLVDDQGWRIDIKKYPKLTEVGAFRVDQEDKHWDARSDNKPGEEATYGGFYTQEDIKEIVAYAAKHGIEVVPEIEMPAHVTSAIAAYPELSCTGKPVAVPSGGVWPITDIYCAGKEETFEFLENVLLEVLELFPSKYIHVGGDEATKTEWEKCKDCQRRIREEGLTGVDELQSYFIRRMEEFISSHDRVLIGWDEILEGGLAPGATVMSWRGTKGGWEASEQGHDVIMTPGSHVYFNFYQGDFNTEPMAFSGFTPLSKVYNFDPVVDSMSTAQKKHVLGGQANLWSEFIATPELSEYMLFPRLAALSEVLWTPEDKKDWADFSRRLQAMFKRFDLMDINYATSAYSVTAKSEVDSSSGKIKIVLQNEFPNSEIRYTLNDKNLNASSPLYKKPVVVDESSVLSAAVYENGKPKGDTLVKNFHFHKAVGKKVSYKPKYNDNYTGIGKNTAVNVIRATKNFHDGQWLGWLGEDVEVTIDLEKSTQIESLKVGTMENQGSGIYFPVKISAFASKNGEEYSKIGEVSRDFKINGAVSLKDFEIKVKPQEAKFIKLRIDTYKGLPGRGKAWLFVDEIIIE</sequence>
<dbReference type="EMBL" id="LKTR01000012">
    <property type="protein sequence ID" value="PKD19851.1"/>
    <property type="molecule type" value="Genomic_DNA"/>
</dbReference>
<dbReference type="AlphaFoldDB" id="A0A2N0TYP1"/>
<reference evidence="9 11" key="2">
    <citation type="submission" date="2016-09" db="EMBL/GenBank/DDBJ databases">
        <title>Genome Sequence of Salegentibacter salarius,Isolated from a Marine Solar Saltern of the Yellow Sea in South Korea.</title>
        <authorList>
            <person name="Zheng Q."/>
            <person name="Liu Y."/>
        </authorList>
    </citation>
    <scope>NUCLEOTIDE SEQUENCE [LARGE SCALE GENOMIC DNA]</scope>
    <source>
        <strain evidence="9 11">KCTC 12974</strain>
    </source>
</reference>
<dbReference type="Proteomes" id="UP000176009">
    <property type="component" value="Unassembled WGS sequence"/>
</dbReference>
<name>A0A2N0TYP1_9FLAO</name>
<dbReference type="InterPro" id="IPR015882">
    <property type="entry name" value="HEX_bac_N"/>
</dbReference>
<comment type="caution">
    <text evidence="10">The sequence shown here is derived from an EMBL/GenBank/DDBJ whole genome shotgun (WGS) entry which is preliminary data.</text>
</comment>
<keyword evidence="4" id="KW-0378">Hydrolase</keyword>
<dbReference type="Gene3D" id="3.20.20.80">
    <property type="entry name" value="Glycosidases"/>
    <property type="match status" value="1"/>
</dbReference>
<evidence type="ECO:0000256" key="4">
    <source>
        <dbReference type="ARBA" id="ARBA00022801"/>
    </source>
</evidence>
<dbReference type="Pfam" id="PF13287">
    <property type="entry name" value="Fn3_assoc"/>
    <property type="match status" value="1"/>
</dbReference>
<feature type="active site" description="Proton donor" evidence="6">
    <location>
        <position position="344"/>
    </location>
</feature>
<organism evidence="10 12">
    <name type="scientific">Salegentibacter salarius</name>
    <dbReference type="NCBI Taxonomy" id="435906"/>
    <lineage>
        <taxon>Bacteria</taxon>
        <taxon>Pseudomonadati</taxon>
        <taxon>Bacteroidota</taxon>
        <taxon>Flavobacteriia</taxon>
        <taxon>Flavobacteriales</taxon>
        <taxon>Flavobacteriaceae</taxon>
        <taxon>Salegentibacter</taxon>
    </lineage>
</organism>
<evidence type="ECO:0000259" key="7">
    <source>
        <dbReference type="Pfam" id="PF00728"/>
    </source>
</evidence>
<dbReference type="Pfam" id="PF00728">
    <property type="entry name" value="Glyco_hydro_20"/>
    <property type="match status" value="1"/>
</dbReference>
<evidence type="ECO:0000313" key="10">
    <source>
        <dbReference type="EMBL" id="PKD19851.1"/>
    </source>
</evidence>
<keyword evidence="11" id="KW-1185">Reference proteome</keyword>
<evidence type="ECO:0000256" key="3">
    <source>
        <dbReference type="ARBA" id="ARBA00012663"/>
    </source>
</evidence>
<evidence type="ECO:0000256" key="6">
    <source>
        <dbReference type="PIRSR" id="PIRSR625705-1"/>
    </source>
</evidence>
<dbReference type="InterPro" id="IPR029018">
    <property type="entry name" value="Hex-like_dom2"/>
</dbReference>
<dbReference type="PRINTS" id="PR00738">
    <property type="entry name" value="GLHYDRLASE20"/>
</dbReference>
<dbReference type="GO" id="GO:0016020">
    <property type="term" value="C:membrane"/>
    <property type="evidence" value="ECO:0007669"/>
    <property type="project" value="TreeGrafter"/>
</dbReference>
<evidence type="ECO:0000256" key="2">
    <source>
        <dbReference type="ARBA" id="ARBA00006285"/>
    </source>
</evidence>
<dbReference type="PROSITE" id="PS51257">
    <property type="entry name" value="PROKAR_LIPOPROTEIN"/>
    <property type="match status" value="1"/>
</dbReference>
<dbReference type="Gene3D" id="3.30.379.10">
    <property type="entry name" value="Chitobiase/beta-hexosaminidase domain 2-like"/>
    <property type="match status" value="1"/>
</dbReference>
<proteinExistence type="inferred from homology"/>
<dbReference type="GO" id="GO:0004563">
    <property type="term" value="F:beta-N-acetylhexosaminidase activity"/>
    <property type="evidence" value="ECO:0007669"/>
    <property type="project" value="UniProtKB-EC"/>
</dbReference>
<dbReference type="SUPFAM" id="SSF55545">
    <property type="entry name" value="beta-N-acetylhexosaminidase-like domain"/>
    <property type="match status" value="1"/>
</dbReference>
<accession>A0A2N0TYP1</accession>
<dbReference type="Gene3D" id="2.60.120.260">
    <property type="entry name" value="Galactose-binding domain-like"/>
    <property type="match status" value="1"/>
</dbReference>
<dbReference type="GO" id="GO:0030203">
    <property type="term" value="P:glycosaminoglycan metabolic process"/>
    <property type="evidence" value="ECO:0007669"/>
    <property type="project" value="TreeGrafter"/>
</dbReference>
<evidence type="ECO:0000313" key="11">
    <source>
        <dbReference type="Proteomes" id="UP000176009"/>
    </source>
</evidence>
<keyword evidence="5" id="KW-0326">Glycosidase</keyword>
<dbReference type="InterPro" id="IPR025705">
    <property type="entry name" value="Beta_hexosaminidase_sua/sub"/>
</dbReference>
<dbReference type="EMBL" id="MJBR01000012">
    <property type="protein sequence ID" value="OEY72953.1"/>
    <property type="molecule type" value="Genomic_DNA"/>
</dbReference>